<name>A0A6M6E7L7_PRIMG</name>
<sequence length="71" mass="8214">MRKLERRLLFRDHSDSTILDYYEDAIGNLLIEAHNGTQSAQPNVTIIPRSQLDEEQMRLLLNRGFGNTLSK</sequence>
<dbReference type="EMBL" id="CP045273">
    <property type="protein sequence ID" value="QJX80547.1"/>
    <property type="molecule type" value="Genomic_DNA"/>
</dbReference>
<proteinExistence type="predicted"/>
<dbReference type="RefSeq" id="WP_171778541.1">
    <property type="nucleotide sequence ID" value="NZ_CP045273.1"/>
</dbReference>
<gene>
    <name evidence="1" type="ORF">FDZ14_31145</name>
</gene>
<accession>A0A6M6E7L7</accession>
<geneLocation type="plasmid" evidence="2">
    <name>pfdu301a</name>
</geneLocation>
<evidence type="ECO:0000313" key="1">
    <source>
        <dbReference type="EMBL" id="QJX80547.1"/>
    </source>
</evidence>
<dbReference type="AlphaFoldDB" id="A0A6M6E7L7"/>
<protein>
    <submittedName>
        <fullName evidence="1">Uncharacterized protein</fullName>
    </submittedName>
</protein>
<dbReference type="Proteomes" id="UP000501076">
    <property type="component" value="Plasmid pFDU301A"/>
</dbReference>
<keyword evidence="1" id="KW-0614">Plasmid</keyword>
<organism evidence="1 2">
    <name type="scientific">Priestia megaterium</name>
    <name type="common">Bacillus megaterium</name>
    <dbReference type="NCBI Taxonomy" id="1404"/>
    <lineage>
        <taxon>Bacteria</taxon>
        <taxon>Bacillati</taxon>
        <taxon>Bacillota</taxon>
        <taxon>Bacilli</taxon>
        <taxon>Bacillales</taxon>
        <taxon>Bacillaceae</taxon>
        <taxon>Priestia</taxon>
    </lineage>
</organism>
<reference evidence="1 2" key="1">
    <citation type="submission" date="2019-10" db="EMBL/GenBank/DDBJ databases">
        <title>Complete genome sequences for adaption low water activity.</title>
        <authorList>
            <person name="Zhao L."/>
            <person name="Zhong J."/>
        </authorList>
    </citation>
    <scope>NUCLEOTIDE SEQUENCE [LARGE SCALE GENOMIC DNA]</scope>
    <source>
        <strain evidence="1 2">FDU301</strain>
        <plasmid evidence="2">pfdu301a</plasmid>
    </source>
</reference>
<evidence type="ECO:0000313" key="2">
    <source>
        <dbReference type="Proteomes" id="UP000501076"/>
    </source>
</evidence>